<evidence type="ECO:0000259" key="3">
    <source>
        <dbReference type="PROSITE" id="PS50977"/>
    </source>
</evidence>
<dbReference type="Gene3D" id="1.10.357.10">
    <property type="entry name" value="Tetracycline Repressor, domain 2"/>
    <property type="match status" value="1"/>
</dbReference>
<dbReference type="EMBL" id="JAGWCR010000001">
    <property type="protein sequence ID" value="MBS3647319.1"/>
    <property type="molecule type" value="Genomic_DNA"/>
</dbReference>
<evidence type="ECO:0000256" key="2">
    <source>
        <dbReference type="PROSITE-ProRule" id="PRU00335"/>
    </source>
</evidence>
<dbReference type="Pfam" id="PF00440">
    <property type="entry name" value="TetR_N"/>
    <property type="match status" value="1"/>
</dbReference>
<dbReference type="AlphaFoldDB" id="A0A942DUM1"/>
<accession>A0A942DUM1</accession>
<dbReference type="PANTHER" id="PTHR43479">
    <property type="entry name" value="ACREF/ENVCD OPERON REPRESSOR-RELATED"/>
    <property type="match status" value="1"/>
</dbReference>
<feature type="domain" description="HTH tetR-type" evidence="3">
    <location>
        <begin position="10"/>
        <end position="70"/>
    </location>
</feature>
<evidence type="ECO:0000313" key="5">
    <source>
        <dbReference type="Proteomes" id="UP000680348"/>
    </source>
</evidence>
<keyword evidence="1 2" id="KW-0238">DNA-binding</keyword>
<dbReference type="PANTHER" id="PTHR43479:SF7">
    <property type="entry name" value="TETR-FAMILY TRANSCRIPTIONAL REGULATOR"/>
    <property type="match status" value="1"/>
</dbReference>
<reference evidence="4" key="1">
    <citation type="submission" date="2021-04" db="EMBL/GenBank/DDBJ databases">
        <title>Pseudaminobacter soli sp. nov., isolated from paddy soil contaminated by heavy metals.</title>
        <authorList>
            <person name="Zhang K."/>
        </authorList>
    </citation>
    <scope>NUCLEOTIDE SEQUENCE</scope>
    <source>
        <strain evidence="4">19-2017</strain>
    </source>
</reference>
<dbReference type="PRINTS" id="PR00455">
    <property type="entry name" value="HTHTETR"/>
</dbReference>
<gene>
    <name evidence="4" type="ORF">KEU06_01605</name>
</gene>
<dbReference type="InterPro" id="IPR001647">
    <property type="entry name" value="HTH_TetR"/>
</dbReference>
<dbReference type="PROSITE" id="PS50977">
    <property type="entry name" value="HTH_TETR_2"/>
    <property type="match status" value="1"/>
</dbReference>
<feature type="DNA-binding region" description="H-T-H motif" evidence="2">
    <location>
        <begin position="33"/>
        <end position="52"/>
    </location>
</feature>
<dbReference type="Proteomes" id="UP000680348">
    <property type="component" value="Unassembled WGS sequence"/>
</dbReference>
<dbReference type="InterPro" id="IPR009057">
    <property type="entry name" value="Homeodomain-like_sf"/>
</dbReference>
<protein>
    <submittedName>
        <fullName evidence="4">TetR/AcrR family transcriptional regulator</fullName>
    </submittedName>
</protein>
<evidence type="ECO:0000313" key="4">
    <source>
        <dbReference type="EMBL" id="MBS3647319.1"/>
    </source>
</evidence>
<dbReference type="SUPFAM" id="SSF46689">
    <property type="entry name" value="Homeodomain-like"/>
    <property type="match status" value="1"/>
</dbReference>
<dbReference type="RefSeq" id="WP_188252870.1">
    <property type="nucleotide sequence ID" value="NZ_JABVCF010000001.1"/>
</dbReference>
<keyword evidence="5" id="KW-1185">Reference proteome</keyword>
<dbReference type="GO" id="GO:0003677">
    <property type="term" value="F:DNA binding"/>
    <property type="evidence" value="ECO:0007669"/>
    <property type="project" value="UniProtKB-UniRule"/>
</dbReference>
<dbReference type="InterPro" id="IPR050624">
    <property type="entry name" value="HTH-type_Tx_Regulator"/>
</dbReference>
<comment type="caution">
    <text evidence="4">The sequence shown here is derived from an EMBL/GenBank/DDBJ whole genome shotgun (WGS) entry which is preliminary data.</text>
</comment>
<sequence>MVGSIDRRVARTRRALHDALMGLILRKGFDALTVQDIAGEADVGRSTFYAHYPSKEELLRDGFRILRSELSEAIQAAPVQGGSPPLRFSLAMFEHAGRFAQTYRVLVLGQGGVIAIEEISRILADLVRQDLVTETEIEGVPRGLAVQYVVTTFITVLRWWLEEQPNLTAREADRVFRRLAMGGLAMLPPEGQRVASPALSA</sequence>
<name>A0A942DUM1_9HYPH</name>
<proteinExistence type="predicted"/>
<organism evidence="4 5">
    <name type="scientific">Pseudaminobacter soli</name>
    <name type="common">ex Zhang et al. 2022</name>
    <dbReference type="NCBI Taxonomy" id="2831468"/>
    <lineage>
        <taxon>Bacteria</taxon>
        <taxon>Pseudomonadati</taxon>
        <taxon>Pseudomonadota</taxon>
        <taxon>Alphaproteobacteria</taxon>
        <taxon>Hyphomicrobiales</taxon>
        <taxon>Phyllobacteriaceae</taxon>
        <taxon>Pseudaminobacter</taxon>
    </lineage>
</organism>
<evidence type="ECO:0000256" key="1">
    <source>
        <dbReference type="ARBA" id="ARBA00023125"/>
    </source>
</evidence>